<dbReference type="PANTHER" id="PTHR23418">
    <property type="entry name" value="ACIREDUCTONE DIOXYGENASE"/>
    <property type="match status" value="1"/>
</dbReference>
<protein>
    <recommendedName>
        <fullName evidence="9">Acireductone dioxygenase</fullName>
    </recommendedName>
    <alternativeName>
        <fullName evidence="9">1,2-dihydroxy-3-keto-5-methylthiopentene dioxygenase</fullName>
        <shortName evidence="9">DHK-MTPene dioxygenase</shortName>
    </alternativeName>
    <alternativeName>
        <fullName evidence="9">Acireductone dioxygenase (Fe(2+)-requiring)</fullName>
        <shortName evidence="9">ARD'</shortName>
        <shortName evidence="9">Fe-ARD</shortName>
        <ecNumber evidence="9">1.13.11.54</ecNumber>
    </alternativeName>
    <alternativeName>
        <fullName evidence="9">Acireductone dioxygenase (Ni(2+)-requiring)</fullName>
        <shortName evidence="9">ARD</shortName>
        <shortName evidence="9">Ni-ARD</shortName>
        <ecNumber evidence="9">1.13.11.53</ecNumber>
    </alternativeName>
</protein>
<comment type="function">
    <text evidence="9">Catalyzes 2 different reactions between oxygene and the acireductone 1,2-dihydroxy-3-keto-5-methylthiopentene (DHK-MTPene) depending upon the metal bound in the active site. Fe-containing acireductone dioxygenase (Fe-ARD) produces formate and 2-keto-4-methylthiobutyrate (KMTB), the alpha-ketoacid precursor of methionine in the methionine recycle pathway. Ni-containing acireductone dioxygenase (Ni-ARD) produces methylthiopropionate, carbon monoxide and formate, and does not lie on the methionine recycle pathway.</text>
</comment>
<dbReference type="GO" id="GO:0019284">
    <property type="term" value="P:L-methionine salvage from S-adenosylmethionine"/>
    <property type="evidence" value="ECO:0007669"/>
    <property type="project" value="InterPro"/>
</dbReference>
<dbReference type="InterPro" id="IPR014710">
    <property type="entry name" value="RmlC-like_jellyroll"/>
</dbReference>
<keyword evidence="4 9" id="KW-0479">Metal-binding</keyword>
<evidence type="ECO:0000256" key="8">
    <source>
        <dbReference type="ARBA" id="ARBA00023167"/>
    </source>
</evidence>
<evidence type="ECO:0000256" key="5">
    <source>
        <dbReference type="ARBA" id="ARBA00022964"/>
    </source>
</evidence>
<dbReference type="OrthoDB" id="9795636at2"/>
<sequence>MARIIFPDGTELKDLPAVQSRLARLGITLRNWPAPADARARELMQRKSLNDTEKEELLGFVQNRFEELKREKGYRTRDMVVIHEDIPGLADMLAKFDKIHTHADDEVRYILDGSGYFGFVEPDGRQFLLEVSGGDYINVPANAEHWFEMRGCTRCKAVRYFIDTSGWTPNYTGRHRAFVEAATV</sequence>
<dbReference type="Proteomes" id="UP000243180">
    <property type="component" value="Chromosome"/>
</dbReference>
<keyword evidence="7 9" id="KW-0408">Iron</keyword>
<comment type="catalytic activity">
    <reaction evidence="9">
        <text>1,2-dihydroxy-5-(methylsulfanyl)pent-1-en-3-one + O2 = 3-(methylsulfanyl)propanoate + CO + formate + 2 H(+)</text>
        <dbReference type="Rhea" id="RHEA:14161"/>
        <dbReference type="ChEBI" id="CHEBI:15378"/>
        <dbReference type="ChEBI" id="CHEBI:15379"/>
        <dbReference type="ChEBI" id="CHEBI:15740"/>
        <dbReference type="ChEBI" id="CHEBI:17245"/>
        <dbReference type="ChEBI" id="CHEBI:49016"/>
        <dbReference type="ChEBI" id="CHEBI:49252"/>
        <dbReference type="EC" id="1.13.11.53"/>
    </reaction>
</comment>
<evidence type="ECO:0000256" key="9">
    <source>
        <dbReference type="HAMAP-Rule" id="MF_01682"/>
    </source>
</evidence>
<keyword evidence="5 9" id="KW-0223">Dioxygenase</keyword>
<comment type="subunit">
    <text evidence="9">Monomer.</text>
</comment>
<comment type="cofactor">
    <cofactor evidence="9">
        <name>Fe(2+)</name>
        <dbReference type="ChEBI" id="CHEBI:29033"/>
    </cofactor>
    <text evidence="9">Binds 1 Fe(2+) cation per monomer.</text>
</comment>
<accession>A0A1B4XJQ1</accession>
<dbReference type="AlphaFoldDB" id="A0A1B4XJQ1"/>
<comment type="caution">
    <text evidence="9">Lacks conserved residue(s) required for the propagation of feature annotation.</text>
</comment>
<feature type="binding site" evidence="9">
    <location>
        <position position="145"/>
    </location>
    <ligand>
        <name>Fe(2+)</name>
        <dbReference type="ChEBI" id="CHEBI:29033"/>
    </ligand>
</feature>
<dbReference type="PANTHER" id="PTHR23418:SF0">
    <property type="entry name" value="ACIREDUCTONE DIOXYGENASE"/>
    <property type="match status" value="1"/>
</dbReference>
<dbReference type="InterPro" id="IPR023956">
    <property type="entry name" value="ARD_bac"/>
</dbReference>
<evidence type="ECO:0000256" key="4">
    <source>
        <dbReference type="ARBA" id="ARBA00022723"/>
    </source>
</evidence>
<dbReference type="GO" id="GO:0010308">
    <property type="term" value="F:acireductone dioxygenase (Ni2+-requiring) activity"/>
    <property type="evidence" value="ECO:0007669"/>
    <property type="project" value="UniProtKB-UniRule"/>
</dbReference>
<feature type="binding site" evidence="9">
    <location>
        <position position="102"/>
    </location>
    <ligand>
        <name>Fe(2+)</name>
        <dbReference type="ChEBI" id="CHEBI:29033"/>
    </ligand>
</feature>
<dbReference type="InParanoid" id="A0A1B4XJQ1"/>
<evidence type="ECO:0000256" key="2">
    <source>
        <dbReference type="ARBA" id="ARBA00022596"/>
    </source>
</evidence>
<dbReference type="Gene3D" id="2.60.120.10">
    <property type="entry name" value="Jelly Rolls"/>
    <property type="match status" value="1"/>
</dbReference>
<feature type="binding site" evidence="9">
    <location>
        <position position="100"/>
    </location>
    <ligand>
        <name>Ni(2+)</name>
        <dbReference type="ChEBI" id="CHEBI:49786"/>
    </ligand>
</feature>
<dbReference type="UniPathway" id="UPA00904">
    <property type="reaction ID" value="UER00878"/>
</dbReference>
<feature type="site" description="Important to generate the dianion" evidence="9">
    <location>
        <position position="108"/>
    </location>
</feature>
<feature type="binding site" evidence="9">
    <location>
        <position position="106"/>
    </location>
    <ligand>
        <name>Ni(2+)</name>
        <dbReference type="ChEBI" id="CHEBI:49786"/>
    </ligand>
</feature>
<dbReference type="GO" id="GO:0019509">
    <property type="term" value="P:L-methionine salvage from methylthioadenosine"/>
    <property type="evidence" value="ECO:0007669"/>
    <property type="project" value="UniProtKB-UniRule"/>
</dbReference>
<dbReference type="HAMAP" id="MF_01682">
    <property type="entry name" value="Salvage_MtnD"/>
    <property type="match status" value="1"/>
</dbReference>
<organism evidence="10 11">
    <name type="scientific">Sulfuricaulis limicola</name>
    <dbReference type="NCBI Taxonomy" id="1620215"/>
    <lineage>
        <taxon>Bacteria</taxon>
        <taxon>Pseudomonadati</taxon>
        <taxon>Pseudomonadota</taxon>
        <taxon>Gammaproteobacteria</taxon>
        <taxon>Acidiferrobacterales</taxon>
        <taxon>Acidiferrobacteraceae</taxon>
        <taxon>Sulfuricaulis</taxon>
    </lineage>
</organism>
<dbReference type="InterPro" id="IPR011051">
    <property type="entry name" value="RmlC_Cupin_sf"/>
</dbReference>
<dbReference type="GO" id="GO:0016151">
    <property type="term" value="F:nickel cation binding"/>
    <property type="evidence" value="ECO:0007669"/>
    <property type="project" value="UniProtKB-UniRule"/>
</dbReference>
<dbReference type="Pfam" id="PF03079">
    <property type="entry name" value="ARD"/>
    <property type="match status" value="1"/>
</dbReference>
<evidence type="ECO:0000256" key="7">
    <source>
        <dbReference type="ARBA" id="ARBA00023004"/>
    </source>
</evidence>
<keyword evidence="8 9" id="KW-0486">Methionine biosynthesis</keyword>
<dbReference type="EC" id="1.13.11.54" evidence="9"/>
<evidence type="ECO:0000313" key="11">
    <source>
        <dbReference type="Proteomes" id="UP000243180"/>
    </source>
</evidence>
<keyword evidence="3 9" id="KW-0028">Amino-acid biosynthesis</keyword>
<reference evidence="10 11" key="1">
    <citation type="submission" date="2015-05" db="EMBL/GenBank/DDBJ databases">
        <title>Complete genome sequence of a sulfur-oxidizing gammaproteobacterium strain HA5.</title>
        <authorList>
            <person name="Miura A."/>
            <person name="Kojima H."/>
            <person name="Fukui M."/>
        </authorList>
    </citation>
    <scope>NUCLEOTIDE SEQUENCE [LARGE SCALE GENOMIC DNA]</scope>
    <source>
        <strain evidence="10 11">HA5</strain>
    </source>
</reference>
<evidence type="ECO:0000256" key="3">
    <source>
        <dbReference type="ARBA" id="ARBA00022605"/>
    </source>
</evidence>
<feature type="binding site" evidence="9">
    <location>
        <position position="145"/>
    </location>
    <ligand>
        <name>Ni(2+)</name>
        <dbReference type="ChEBI" id="CHEBI:49786"/>
    </ligand>
</feature>
<evidence type="ECO:0000313" key="10">
    <source>
        <dbReference type="EMBL" id="BAV35021.1"/>
    </source>
</evidence>
<dbReference type="GO" id="GO:0005506">
    <property type="term" value="F:iron ion binding"/>
    <property type="evidence" value="ECO:0007669"/>
    <property type="project" value="UniProtKB-UniRule"/>
</dbReference>
<dbReference type="InterPro" id="IPR004313">
    <property type="entry name" value="ARD"/>
</dbReference>
<feature type="binding site" evidence="9">
    <location>
        <position position="106"/>
    </location>
    <ligand>
        <name>Fe(2+)</name>
        <dbReference type="ChEBI" id="CHEBI:29033"/>
    </ligand>
</feature>
<comment type="cofactor">
    <cofactor evidence="9">
        <name>Ni(2+)</name>
        <dbReference type="ChEBI" id="CHEBI:49786"/>
    </cofactor>
    <text evidence="9">Binds 1 nickel ion per monomer.</text>
</comment>
<name>A0A1B4XJQ1_9GAMM</name>
<dbReference type="CDD" id="cd02232">
    <property type="entry name" value="cupin_ARD"/>
    <property type="match status" value="1"/>
</dbReference>
<dbReference type="GO" id="GO:0010309">
    <property type="term" value="F:acireductone dioxygenase [iron(II)-requiring] activity"/>
    <property type="evidence" value="ECO:0007669"/>
    <property type="project" value="UniProtKB-UniRule"/>
</dbReference>
<dbReference type="SUPFAM" id="SSF51182">
    <property type="entry name" value="RmlC-like cupins"/>
    <property type="match status" value="1"/>
</dbReference>
<keyword evidence="2 9" id="KW-0533">Nickel</keyword>
<feature type="site" description="May play a role in transmitting local conformational changes" evidence="9">
    <location>
        <position position="105"/>
    </location>
</feature>
<evidence type="ECO:0000256" key="6">
    <source>
        <dbReference type="ARBA" id="ARBA00023002"/>
    </source>
</evidence>
<keyword evidence="6 9" id="KW-0560">Oxidoreductase</keyword>
<proteinExistence type="inferred from homology"/>
<keyword evidence="11" id="KW-1185">Reference proteome</keyword>
<dbReference type="RefSeq" id="WP_096361706.1">
    <property type="nucleotide sequence ID" value="NZ_AP014879.1"/>
</dbReference>
<feature type="binding site" evidence="9">
    <location>
        <position position="100"/>
    </location>
    <ligand>
        <name>Fe(2+)</name>
        <dbReference type="ChEBI" id="CHEBI:29033"/>
    </ligand>
</feature>
<comment type="similarity">
    <text evidence="9">Belongs to the acireductone dioxygenase (ARD) family.</text>
</comment>
<dbReference type="KEGG" id="slim:SCL_2744"/>
<feature type="binding site" evidence="9">
    <location>
        <position position="102"/>
    </location>
    <ligand>
        <name>Ni(2+)</name>
        <dbReference type="ChEBI" id="CHEBI:49786"/>
    </ligand>
</feature>
<comment type="catalytic activity">
    <reaction evidence="1 9">
        <text>1,2-dihydroxy-5-(methylsulfanyl)pent-1-en-3-one + O2 = 4-methylsulfanyl-2-oxobutanoate + formate + 2 H(+)</text>
        <dbReference type="Rhea" id="RHEA:24504"/>
        <dbReference type="ChEBI" id="CHEBI:15378"/>
        <dbReference type="ChEBI" id="CHEBI:15379"/>
        <dbReference type="ChEBI" id="CHEBI:15740"/>
        <dbReference type="ChEBI" id="CHEBI:16723"/>
        <dbReference type="ChEBI" id="CHEBI:49252"/>
        <dbReference type="EC" id="1.13.11.54"/>
    </reaction>
</comment>
<gene>
    <name evidence="9" type="primary">mtnD</name>
    <name evidence="10" type="ORF">SCL_2744</name>
</gene>
<evidence type="ECO:0000256" key="1">
    <source>
        <dbReference type="ARBA" id="ARBA00000428"/>
    </source>
</evidence>
<dbReference type="EC" id="1.13.11.53" evidence="9"/>
<dbReference type="EMBL" id="AP014879">
    <property type="protein sequence ID" value="BAV35021.1"/>
    <property type="molecule type" value="Genomic_DNA"/>
</dbReference>
<comment type="pathway">
    <text evidence="9">Amino-acid biosynthesis; L-methionine biosynthesis via salvage pathway; L-methionine from S-methyl-5-thio-alpha-D-ribose 1-phosphate: step 5/6.</text>
</comment>